<dbReference type="AlphaFoldDB" id="B9SVA4"/>
<protein>
    <submittedName>
        <fullName evidence="2">Uncharacterized protein</fullName>
    </submittedName>
</protein>
<dbReference type="InParanoid" id="B9SVA4"/>
<dbReference type="Proteomes" id="UP000008311">
    <property type="component" value="Unassembled WGS sequence"/>
</dbReference>
<evidence type="ECO:0000256" key="1">
    <source>
        <dbReference type="SAM" id="MobiDB-lite"/>
    </source>
</evidence>
<organism evidence="2 3">
    <name type="scientific">Ricinus communis</name>
    <name type="common">Castor bean</name>
    <dbReference type="NCBI Taxonomy" id="3988"/>
    <lineage>
        <taxon>Eukaryota</taxon>
        <taxon>Viridiplantae</taxon>
        <taxon>Streptophyta</taxon>
        <taxon>Embryophyta</taxon>
        <taxon>Tracheophyta</taxon>
        <taxon>Spermatophyta</taxon>
        <taxon>Magnoliopsida</taxon>
        <taxon>eudicotyledons</taxon>
        <taxon>Gunneridae</taxon>
        <taxon>Pentapetalae</taxon>
        <taxon>rosids</taxon>
        <taxon>fabids</taxon>
        <taxon>Malpighiales</taxon>
        <taxon>Euphorbiaceae</taxon>
        <taxon>Acalyphoideae</taxon>
        <taxon>Acalypheae</taxon>
        <taxon>Ricinus</taxon>
    </lineage>
</organism>
<feature type="region of interest" description="Disordered" evidence="1">
    <location>
        <begin position="29"/>
        <end position="53"/>
    </location>
</feature>
<evidence type="ECO:0000313" key="3">
    <source>
        <dbReference type="Proteomes" id="UP000008311"/>
    </source>
</evidence>
<reference evidence="3" key="1">
    <citation type="journal article" date="2010" name="Nat. Biotechnol.">
        <title>Draft genome sequence of the oilseed species Ricinus communis.</title>
        <authorList>
            <person name="Chan A.P."/>
            <person name="Crabtree J."/>
            <person name="Zhao Q."/>
            <person name="Lorenzi H."/>
            <person name="Orvis J."/>
            <person name="Puiu D."/>
            <person name="Melake-Berhan A."/>
            <person name="Jones K.M."/>
            <person name="Redman J."/>
            <person name="Chen G."/>
            <person name="Cahoon E.B."/>
            <person name="Gedil M."/>
            <person name="Stanke M."/>
            <person name="Haas B.J."/>
            <person name="Wortman J.R."/>
            <person name="Fraser-Liggett C.M."/>
            <person name="Ravel J."/>
            <person name="Rabinowicz P.D."/>
        </authorList>
    </citation>
    <scope>NUCLEOTIDE SEQUENCE [LARGE SCALE GENOMIC DNA]</scope>
    <source>
        <strain evidence="3">cv. Hale</strain>
    </source>
</reference>
<feature type="compositionally biased region" description="Basic and acidic residues" evidence="1">
    <location>
        <begin position="31"/>
        <end position="53"/>
    </location>
</feature>
<proteinExistence type="predicted"/>
<keyword evidence="3" id="KW-1185">Reference proteome</keyword>
<accession>B9SVA4</accession>
<evidence type="ECO:0000313" key="2">
    <source>
        <dbReference type="EMBL" id="EEF32477.1"/>
    </source>
</evidence>
<name>B9SVA4_RICCO</name>
<gene>
    <name evidence="2" type="ORF">RCOM_1303630</name>
</gene>
<dbReference type="EMBL" id="EQ974163">
    <property type="protein sequence ID" value="EEF32477.1"/>
    <property type="molecule type" value="Genomic_DNA"/>
</dbReference>
<sequence>MVSICRVFSVPCNDDRQASLLYQRALSGKEGAGRGEKIKKGLRRQEKQESGRH</sequence>